<reference evidence="1 2" key="1">
    <citation type="submission" date="2020-07" db="EMBL/GenBank/DDBJ databases">
        <authorList>
            <person name="Criscuolo A."/>
        </authorList>
    </citation>
    <scope>NUCLEOTIDE SEQUENCE [LARGE SCALE GENOMIC DNA]</scope>
    <source>
        <strain evidence="1">CIP111649</strain>
    </source>
</reference>
<organism evidence="1 2">
    <name type="scientific">Jeotgalicoccus meleagridis</name>
    <dbReference type="NCBI Taxonomy" id="2759181"/>
    <lineage>
        <taxon>Bacteria</taxon>
        <taxon>Bacillati</taxon>
        <taxon>Bacillota</taxon>
        <taxon>Bacilli</taxon>
        <taxon>Bacillales</taxon>
        <taxon>Staphylococcaceae</taxon>
        <taxon>Jeotgalicoccus</taxon>
    </lineage>
</organism>
<dbReference type="Proteomes" id="UP000589351">
    <property type="component" value="Unassembled WGS sequence"/>
</dbReference>
<keyword evidence="2" id="KW-1185">Reference proteome</keyword>
<protein>
    <submittedName>
        <fullName evidence="1">Uncharacterized protein</fullName>
    </submittedName>
</protein>
<dbReference type="EMBL" id="CAJEWD010000008">
    <property type="protein sequence ID" value="CAD2079564.1"/>
    <property type="molecule type" value="Genomic_DNA"/>
</dbReference>
<gene>
    <name evidence="1" type="ORF">JEODO184_01709</name>
</gene>
<sequence>MNTEGIMKAVKEEQSREDKVFTGLEFNVRENTVVVNFLYDDNFDNLGEDQYVPHAVDPVFLNEDEMDNLILKLNEKNVRYHIRQDEFL</sequence>
<comment type="caution">
    <text evidence="1">The sequence shown here is derived from an EMBL/GenBank/DDBJ whole genome shotgun (WGS) entry which is preliminary data.</text>
</comment>
<accession>A0A6V7RN04</accession>
<proteinExistence type="predicted"/>
<evidence type="ECO:0000313" key="2">
    <source>
        <dbReference type="Proteomes" id="UP000589351"/>
    </source>
</evidence>
<dbReference type="RefSeq" id="WP_185126203.1">
    <property type="nucleotide sequence ID" value="NZ_CAJEWD010000008.1"/>
</dbReference>
<evidence type="ECO:0000313" key="1">
    <source>
        <dbReference type="EMBL" id="CAD2079564.1"/>
    </source>
</evidence>
<dbReference type="AlphaFoldDB" id="A0A6V7RN04"/>
<name>A0A6V7RN04_9STAP</name>